<keyword evidence="6" id="KW-1185">Reference proteome</keyword>
<dbReference type="OrthoDB" id="2131298at2759"/>
<dbReference type="PANTHER" id="PTHR22847:SF637">
    <property type="entry name" value="WD REPEAT DOMAIN 5B"/>
    <property type="match status" value="1"/>
</dbReference>
<dbReference type="PROSITE" id="PS50082">
    <property type="entry name" value="WD_REPEATS_2"/>
    <property type="match status" value="3"/>
</dbReference>
<keyword evidence="1 3" id="KW-0853">WD repeat</keyword>
<dbReference type="PROSITE" id="PS50294">
    <property type="entry name" value="WD_REPEATS_REGION"/>
    <property type="match status" value="1"/>
</dbReference>
<dbReference type="InterPro" id="IPR020472">
    <property type="entry name" value="WD40_PAC1"/>
</dbReference>
<dbReference type="Pfam" id="PF00400">
    <property type="entry name" value="WD40"/>
    <property type="match status" value="2"/>
</dbReference>
<dbReference type="InterPro" id="IPR036322">
    <property type="entry name" value="WD40_repeat_dom_sf"/>
</dbReference>
<proteinExistence type="predicted"/>
<evidence type="ECO:0000256" key="3">
    <source>
        <dbReference type="PROSITE-ProRule" id="PRU00221"/>
    </source>
</evidence>
<dbReference type="STRING" id="329046.A0A1Y2BZ84"/>
<dbReference type="PRINTS" id="PR00320">
    <property type="entry name" value="GPROTEINBRPT"/>
</dbReference>
<dbReference type="Gene3D" id="2.130.10.10">
    <property type="entry name" value="YVTN repeat-like/Quinoprotein amine dehydrogenase"/>
    <property type="match status" value="2"/>
</dbReference>
<name>A0A1Y2BZ84_9FUNG</name>
<evidence type="ECO:0000313" key="6">
    <source>
        <dbReference type="Proteomes" id="UP000193642"/>
    </source>
</evidence>
<evidence type="ECO:0000313" key="5">
    <source>
        <dbReference type="EMBL" id="ORY40093.1"/>
    </source>
</evidence>
<protein>
    <submittedName>
        <fullName evidence="5">WD40 repeat-like protein</fullName>
    </submittedName>
</protein>
<dbReference type="GO" id="GO:0042393">
    <property type="term" value="F:histone binding"/>
    <property type="evidence" value="ECO:0007669"/>
    <property type="project" value="TreeGrafter"/>
</dbReference>
<feature type="repeat" description="WD" evidence="3">
    <location>
        <begin position="253"/>
        <end position="294"/>
    </location>
</feature>
<keyword evidence="2" id="KW-0677">Repeat</keyword>
<dbReference type="EMBL" id="MCGO01000036">
    <property type="protein sequence ID" value="ORY40093.1"/>
    <property type="molecule type" value="Genomic_DNA"/>
</dbReference>
<evidence type="ECO:0000256" key="4">
    <source>
        <dbReference type="SAM" id="MobiDB-lite"/>
    </source>
</evidence>
<feature type="compositionally biased region" description="Low complexity" evidence="4">
    <location>
        <begin position="324"/>
        <end position="351"/>
    </location>
</feature>
<comment type="caution">
    <text evidence="5">The sequence shown here is derived from an EMBL/GenBank/DDBJ whole genome shotgun (WGS) entry which is preliminary data.</text>
</comment>
<feature type="compositionally biased region" description="Low complexity" evidence="4">
    <location>
        <begin position="150"/>
        <end position="179"/>
    </location>
</feature>
<feature type="region of interest" description="Disordered" evidence="4">
    <location>
        <begin position="147"/>
        <end position="179"/>
    </location>
</feature>
<organism evidence="5 6">
    <name type="scientific">Rhizoclosmatium globosum</name>
    <dbReference type="NCBI Taxonomy" id="329046"/>
    <lineage>
        <taxon>Eukaryota</taxon>
        <taxon>Fungi</taxon>
        <taxon>Fungi incertae sedis</taxon>
        <taxon>Chytridiomycota</taxon>
        <taxon>Chytridiomycota incertae sedis</taxon>
        <taxon>Chytridiomycetes</taxon>
        <taxon>Chytridiales</taxon>
        <taxon>Chytriomycetaceae</taxon>
        <taxon>Rhizoclosmatium</taxon>
    </lineage>
</organism>
<dbReference type="PROSITE" id="PS00678">
    <property type="entry name" value="WD_REPEATS_1"/>
    <property type="match status" value="2"/>
</dbReference>
<dbReference type="PANTHER" id="PTHR22847">
    <property type="entry name" value="WD40 REPEAT PROTEIN"/>
    <property type="match status" value="1"/>
</dbReference>
<dbReference type="GO" id="GO:0048188">
    <property type="term" value="C:Set1C/COMPASS complex"/>
    <property type="evidence" value="ECO:0007669"/>
    <property type="project" value="TreeGrafter"/>
</dbReference>
<accession>A0A1Y2BZ84</accession>
<sequence>MQVSETLAVASSGTTSACALVLGNREFVCVGSRDGLVVVREVGSSFERTLTHSAKAALLPSSFNGVISGSGGGGGATSATTSTSAKDNNNQVSVSALTHSRTHSLLVSAADDGSLVVWSTRDTAFQRIHSLRAHTAAVSAIVFDPTPSLNTNNNNNNNTNNNSALKRSPSLASLSQPASTSSAAAPNCIIYTASFDKLIHIWDLNVGKRIHSLSGHSRPILCLAIHSQSLFSAGMDSDVRVWDTTTNECIRTLKDPYGSIDILSVSAGINVVYAGARDGGVRVWNVQTGKCVKVLGIAAPAKDSTVPSSESEEGEAEYVHPSEARSAAATDSRDAVAALNPSSSNANNEPSTLPALVDAVVGTVQRRASFILSSASQTLFGTGDSNTNNNYGNKPSAVRTVSIGLLPGQVFSAGDDAIIYEWDVKSGNIVRKYDNHSAVSLLVGYTVQV</sequence>
<feature type="repeat" description="WD" evidence="3">
    <location>
        <begin position="87"/>
        <end position="128"/>
    </location>
</feature>
<dbReference type="AlphaFoldDB" id="A0A1Y2BZ84"/>
<dbReference type="InterPro" id="IPR019775">
    <property type="entry name" value="WD40_repeat_CS"/>
</dbReference>
<evidence type="ECO:0000256" key="1">
    <source>
        <dbReference type="ARBA" id="ARBA00022574"/>
    </source>
</evidence>
<evidence type="ECO:0000256" key="2">
    <source>
        <dbReference type="ARBA" id="ARBA00022737"/>
    </source>
</evidence>
<dbReference type="InterPro" id="IPR015943">
    <property type="entry name" value="WD40/YVTN_repeat-like_dom_sf"/>
</dbReference>
<dbReference type="SUPFAM" id="SSF50978">
    <property type="entry name" value="WD40 repeat-like"/>
    <property type="match status" value="1"/>
</dbReference>
<gene>
    <name evidence="5" type="ORF">BCR33DRAFT_369458</name>
</gene>
<feature type="region of interest" description="Disordered" evidence="4">
    <location>
        <begin position="302"/>
        <end position="351"/>
    </location>
</feature>
<dbReference type="SMART" id="SM00320">
    <property type="entry name" value="WD40"/>
    <property type="match status" value="5"/>
</dbReference>
<dbReference type="Proteomes" id="UP000193642">
    <property type="component" value="Unassembled WGS sequence"/>
</dbReference>
<reference evidence="5 6" key="1">
    <citation type="submission" date="2016-07" db="EMBL/GenBank/DDBJ databases">
        <title>Pervasive Adenine N6-methylation of Active Genes in Fungi.</title>
        <authorList>
            <consortium name="DOE Joint Genome Institute"/>
            <person name="Mondo S.J."/>
            <person name="Dannebaum R.O."/>
            <person name="Kuo R.C."/>
            <person name="Labutti K."/>
            <person name="Haridas S."/>
            <person name="Kuo A."/>
            <person name="Salamov A."/>
            <person name="Ahrendt S.R."/>
            <person name="Lipzen A."/>
            <person name="Sullivan W."/>
            <person name="Andreopoulos W.B."/>
            <person name="Clum A."/>
            <person name="Lindquist E."/>
            <person name="Daum C."/>
            <person name="Ramamoorthy G.K."/>
            <person name="Gryganskyi A."/>
            <person name="Culley D."/>
            <person name="Magnuson J.K."/>
            <person name="James T.Y."/>
            <person name="O'Malley M.A."/>
            <person name="Stajich J.E."/>
            <person name="Spatafora J.W."/>
            <person name="Visel A."/>
            <person name="Grigoriev I.V."/>
        </authorList>
    </citation>
    <scope>NUCLEOTIDE SEQUENCE [LARGE SCALE GENOMIC DNA]</scope>
    <source>
        <strain evidence="5 6">JEL800</strain>
    </source>
</reference>
<feature type="repeat" description="WD" evidence="3">
    <location>
        <begin position="213"/>
        <end position="252"/>
    </location>
</feature>
<dbReference type="InterPro" id="IPR001680">
    <property type="entry name" value="WD40_rpt"/>
</dbReference>